<dbReference type="GO" id="GO:0016787">
    <property type="term" value="F:hydrolase activity"/>
    <property type="evidence" value="ECO:0007669"/>
    <property type="project" value="UniProtKB-KW"/>
</dbReference>
<keyword evidence="6" id="KW-1185">Reference proteome</keyword>
<evidence type="ECO:0000256" key="2">
    <source>
        <dbReference type="ARBA" id="ARBA00022801"/>
    </source>
</evidence>
<dbReference type="InParanoid" id="W0RCN3"/>
<sequence>MHRSSTCTRRDFVRFGALGAASLAGTSLGACRLFEPKTSSGDSPAAHLVSRPGAATGARGPLTPGLEPLDVDTSQEVLLYVPTGYTPDRPAPLAVALHGAGQSARTGITPLMAQADAVGLIVVAPQSVGSTWDFIRGTYGPDVANMDKALARVFRDANVDPARIALTGFSDGASYALSLGLTNGDLFTRLVAFSPCILSPAARRGKPSIFVSHGTRDGVLPIDSCSRRFVPSLRADGYAVTYREFDGPHMVPSAIAAEAAAFIMRA</sequence>
<dbReference type="Gene3D" id="3.40.50.1820">
    <property type="entry name" value="alpha/beta hydrolase"/>
    <property type="match status" value="1"/>
</dbReference>
<dbReference type="Proteomes" id="UP000019151">
    <property type="component" value="Chromosome"/>
</dbReference>
<evidence type="ECO:0000313" key="6">
    <source>
        <dbReference type="Proteomes" id="UP000019151"/>
    </source>
</evidence>
<feature type="domain" description="Phospholipase/carboxylesterase/thioesterase" evidence="4">
    <location>
        <begin position="156"/>
        <end position="224"/>
    </location>
</feature>
<gene>
    <name evidence="5" type="ORF">J421_1332</name>
</gene>
<dbReference type="InterPro" id="IPR029058">
    <property type="entry name" value="AB_hydrolase_fold"/>
</dbReference>
<keyword evidence="2" id="KW-0378">Hydrolase</keyword>
<keyword evidence="1" id="KW-0732">Signal</keyword>
<dbReference type="SUPFAM" id="SSF53474">
    <property type="entry name" value="alpha/beta-Hydrolases"/>
    <property type="match status" value="1"/>
</dbReference>
<dbReference type="STRING" id="861299.J421_1332"/>
<dbReference type="PROSITE" id="PS51257">
    <property type="entry name" value="PROKAR_LIPOPROTEIN"/>
    <property type="match status" value="1"/>
</dbReference>
<evidence type="ECO:0000313" key="5">
    <source>
        <dbReference type="EMBL" id="AHG88869.1"/>
    </source>
</evidence>
<dbReference type="PANTHER" id="PTHR43037:SF5">
    <property type="entry name" value="FERULOYL ESTERASE"/>
    <property type="match status" value="1"/>
</dbReference>
<dbReference type="InterPro" id="IPR003140">
    <property type="entry name" value="PLipase/COase/thioEstase"/>
</dbReference>
<dbReference type="eggNOG" id="COG0400">
    <property type="taxonomic scope" value="Bacteria"/>
</dbReference>
<proteinExistence type="predicted"/>
<dbReference type="OrthoDB" id="9795555at2"/>
<dbReference type="AlphaFoldDB" id="W0RCN3"/>
<name>W0RCN3_9BACT</name>
<dbReference type="InterPro" id="IPR006311">
    <property type="entry name" value="TAT_signal"/>
</dbReference>
<protein>
    <submittedName>
        <fullName evidence="5">Phospholipase/carboxylesterase</fullName>
    </submittedName>
</protein>
<evidence type="ECO:0000256" key="1">
    <source>
        <dbReference type="ARBA" id="ARBA00022729"/>
    </source>
</evidence>
<evidence type="ECO:0000256" key="3">
    <source>
        <dbReference type="SAM" id="MobiDB-lite"/>
    </source>
</evidence>
<dbReference type="HOGENOM" id="CLU_086004_0_0_0"/>
<evidence type="ECO:0000259" key="4">
    <source>
        <dbReference type="Pfam" id="PF02230"/>
    </source>
</evidence>
<dbReference type="PROSITE" id="PS51318">
    <property type="entry name" value="TAT"/>
    <property type="match status" value="1"/>
</dbReference>
<dbReference type="RefSeq" id="WP_025410394.1">
    <property type="nucleotide sequence ID" value="NZ_CP007128.1"/>
</dbReference>
<dbReference type="Pfam" id="PF02230">
    <property type="entry name" value="Abhydrolase_2"/>
    <property type="match status" value="1"/>
</dbReference>
<dbReference type="PANTHER" id="PTHR43037">
    <property type="entry name" value="UNNAMED PRODUCT-RELATED"/>
    <property type="match status" value="1"/>
</dbReference>
<feature type="region of interest" description="Disordered" evidence="3">
    <location>
        <begin position="38"/>
        <end position="68"/>
    </location>
</feature>
<dbReference type="InterPro" id="IPR050955">
    <property type="entry name" value="Plant_Biomass_Hydrol_Est"/>
</dbReference>
<accession>W0RCN3</accession>
<dbReference type="EMBL" id="CP007128">
    <property type="protein sequence ID" value="AHG88869.1"/>
    <property type="molecule type" value="Genomic_DNA"/>
</dbReference>
<dbReference type="KEGG" id="gba:J421_1332"/>
<reference evidence="5 6" key="1">
    <citation type="journal article" date="2014" name="Genome Announc.">
        <title>Genome Sequence and Methylome of Soil Bacterium Gemmatirosa kalamazoonensis KBS708T, a Member of the Rarely Cultivated Gemmatimonadetes Phylum.</title>
        <authorList>
            <person name="Debruyn J.M."/>
            <person name="Radosevich M."/>
            <person name="Wommack K.E."/>
            <person name="Polson S.W."/>
            <person name="Hauser L.J."/>
            <person name="Fawaz M.N."/>
            <person name="Korlach J."/>
            <person name="Tsai Y.C."/>
        </authorList>
    </citation>
    <scope>NUCLEOTIDE SEQUENCE [LARGE SCALE GENOMIC DNA]</scope>
    <source>
        <strain evidence="5 6">KBS708</strain>
    </source>
</reference>
<organism evidence="5 6">
    <name type="scientific">Gemmatirosa kalamazoonensis</name>
    <dbReference type="NCBI Taxonomy" id="861299"/>
    <lineage>
        <taxon>Bacteria</taxon>
        <taxon>Pseudomonadati</taxon>
        <taxon>Gemmatimonadota</taxon>
        <taxon>Gemmatimonadia</taxon>
        <taxon>Gemmatimonadales</taxon>
        <taxon>Gemmatimonadaceae</taxon>
        <taxon>Gemmatirosa</taxon>
    </lineage>
</organism>